<gene>
    <name evidence="2" type="ORF">Q9L58_009246</name>
</gene>
<comment type="caution">
    <text evidence="2">The sequence shown here is derived from an EMBL/GenBank/DDBJ whole genome shotgun (WGS) entry which is preliminary data.</text>
</comment>
<protein>
    <recommendedName>
        <fullName evidence="1">F-box domain-containing protein</fullName>
    </recommendedName>
</protein>
<evidence type="ECO:0000313" key="2">
    <source>
        <dbReference type="EMBL" id="KAL0631893.1"/>
    </source>
</evidence>
<dbReference type="EMBL" id="JBBBZM010000202">
    <property type="protein sequence ID" value="KAL0631893.1"/>
    <property type="molecule type" value="Genomic_DNA"/>
</dbReference>
<evidence type="ECO:0000313" key="3">
    <source>
        <dbReference type="Proteomes" id="UP001447188"/>
    </source>
</evidence>
<organism evidence="2 3">
    <name type="scientific">Discina gigas</name>
    <dbReference type="NCBI Taxonomy" id="1032678"/>
    <lineage>
        <taxon>Eukaryota</taxon>
        <taxon>Fungi</taxon>
        <taxon>Dikarya</taxon>
        <taxon>Ascomycota</taxon>
        <taxon>Pezizomycotina</taxon>
        <taxon>Pezizomycetes</taxon>
        <taxon>Pezizales</taxon>
        <taxon>Discinaceae</taxon>
        <taxon>Discina</taxon>
    </lineage>
</organism>
<sequence length="406" mass="46440">MFSEQIPQQSGLGAISSLRRYIGAITKFAWSRPNCLRSAKTDSTREIPCLPSPILDMPSELLLKIMESCATVSDLSNLSRTSQRLHAVYKRHQRSILASVCDNHFGPLDLAVPMTRHRLGPREDIPTPITHSEIQELVYHNRLVTQQFERTYAENHLIPGTCLTDIQKRRLRSGLYRISIFLDRFQRLHFFPDVKCDFGIPDDDGDDDYNGNGNFKEQEPRGAIAQEVPEYAKWLMALSTDELLELEDTRLLIVQVMRNLYPRGYRSDIQTWINRLPYSVLQSSLNTMNPMYIAHILQCPEDSDLKDDELNALTEENQAFLDEAIWCTLRLRRRGVKAGYGYLVREEGREAAEVDDMEDFEPGNQVVLLEETLLGMPMEEAYEALIGFLMNADAGVPVVDSSNFDF</sequence>
<dbReference type="Proteomes" id="UP001447188">
    <property type="component" value="Unassembled WGS sequence"/>
</dbReference>
<evidence type="ECO:0000259" key="1">
    <source>
        <dbReference type="Pfam" id="PF00646"/>
    </source>
</evidence>
<dbReference type="Pfam" id="PF00646">
    <property type="entry name" value="F-box"/>
    <property type="match status" value="1"/>
</dbReference>
<proteinExistence type="predicted"/>
<dbReference type="CDD" id="cd09917">
    <property type="entry name" value="F-box_SF"/>
    <property type="match status" value="1"/>
</dbReference>
<feature type="domain" description="F-box" evidence="1">
    <location>
        <begin position="54"/>
        <end position="87"/>
    </location>
</feature>
<accession>A0ABR3G7Q2</accession>
<keyword evidence="3" id="KW-1185">Reference proteome</keyword>
<reference evidence="2 3" key="1">
    <citation type="submission" date="2024-02" db="EMBL/GenBank/DDBJ databases">
        <title>Discinaceae phylogenomics.</title>
        <authorList>
            <person name="Dirks A.C."/>
            <person name="James T.Y."/>
        </authorList>
    </citation>
    <scope>NUCLEOTIDE SEQUENCE [LARGE SCALE GENOMIC DNA]</scope>
    <source>
        <strain evidence="2 3">ACD0624</strain>
    </source>
</reference>
<name>A0ABR3G7Q2_9PEZI</name>
<dbReference type="InterPro" id="IPR036047">
    <property type="entry name" value="F-box-like_dom_sf"/>
</dbReference>
<dbReference type="InterPro" id="IPR001810">
    <property type="entry name" value="F-box_dom"/>
</dbReference>
<dbReference type="SUPFAM" id="SSF81383">
    <property type="entry name" value="F-box domain"/>
    <property type="match status" value="1"/>
</dbReference>